<dbReference type="RefSeq" id="WP_147670618.1">
    <property type="nucleotide sequence ID" value="NZ_CP120678.1"/>
</dbReference>
<organism evidence="1 2">
    <name type="scientific">Selenobaculum gibii</name>
    <dbReference type="NCBI Taxonomy" id="3054208"/>
    <lineage>
        <taxon>Bacteria</taxon>
        <taxon>Bacillati</taxon>
        <taxon>Bacillota</taxon>
        <taxon>Negativicutes</taxon>
        <taxon>Selenomonadales</taxon>
        <taxon>Selenomonadaceae</taxon>
        <taxon>Selenobaculum</taxon>
    </lineage>
</organism>
<dbReference type="Proteomes" id="UP001243623">
    <property type="component" value="Chromosome"/>
</dbReference>
<evidence type="ECO:0000313" key="2">
    <source>
        <dbReference type="Proteomes" id="UP001243623"/>
    </source>
</evidence>
<sequence length="254" mass="29243">MKKAETMMDEVIELIRNEEKVKTLKIEKDYEVEGRTASYPIDLYWEFEGGNGIVYKVIIQTRQMDKSVDRNRLFHFANILQDISGQVMGVIFTQPVYEKIVKDVARDVGIVLYEMTGVNDKPTWQPLIGEVKIEFDKEWAKAEKEKHGLGDQMISYHGEPKESFLYNESGLCVDSIEGIFNDYIKKQEAKNDFSEVAVEHKFTENIYLQTGHPLIPKVKVNAVSFKLTFENIAKVETGEIIQNIFHAALKARLN</sequence>
<keyword evidence="2" id="KW-1185">Reference proteome</keyword>
<protein>
    <recommendedName>
        <fullName evidence="3">Restriction endonuclease type IV Mrr domain-containing protein</fullName>
    </recommendedName>
</protein>
<reference evidence="1" key="1">
    <citation type="submission" date="2023-03" db="EMBL/GenBank/DDBJ databases">
        <title>Selenobaculum gbiensis gen. nov. sp. nov., a new bacterium isolated from the gut microbiota of IBD patient.</title>
        <authorList>
            <person name="Yeo S."/>
            <person name="Park H."/>
            <person name="Huh C.S."/>
        </authorList>
    </citation>
    <scope>NUCLEOTIDE SEQUENCE</scope>
    <source>
        <strain evidence="1">ICN-92133</strain>
    </source>
</reference>
<dbReference type="KEGG" id="sgbi:P3F81_05465"/>
<name>A0A9Y2AL74_9FIRM</name>
<dbReference type="AlphaFoldDB" id="A0A9Y2AL74"/>
<evidence type="ECO:0008006" key="3">
    <source>
        <dbReference type="Google" id="ProtNLM"/>
    </source>
</evidence>
<proteinExistence type="predicted"/>
<evidence type="ECO:0000313" key="1">
    <source>
        <dbReference type="EMBL" id="WIW71745.1"/>
    </source>
</evidence>
<dbReference type="EMBL" id="CP120678">
    <property type="protein sequence ID" value="WIW71745.1"/>
    <property type="molecule type" value="Genomic_DNA"/>
</dbReference>
<accession>A0A9Y2AL74</accession>
<gene>
    <name evidence="1" type="ORF">P3F81_05465</name>
</gene>